<name>A0A1I5VNM5_9BACT</name>
<accession>A0A1I5VNM5</accession>
<feature type="signal peptide" evidence="1">
    <location>
        <begin position="1"/>
        <end position="23"/>
    </location>
</feature>
<organism evidence="2 3">
    <name type="scientific">Parafilimonas terrae</name>
    <dbReference type="NCBI Taxonomy" id="1465490"/>
    <lineage>
        <taxon>Bacteria</taxon>
        <taxon>Pseudomonadati</taxon>
        <taxon>Bacteroidota</taxon>
        <taxon>Chitinophagia</taxon>
        <taxon>Chitinophagales</taxon>
        <taxon>Chitinophagaceae</taxon>
        <taxon>Parafilimonas</taxon>
    </lineage>
</organism>
<evidence type="ECO:0000256" key="1">
    <source>
        <dbReference type="SAM" id="SignalP"/>
    </source>
</evidence>
<proteinExistence type="predicted"/>
<reference evidence="2 3" key="1">
    <citation type="submission" date="2016-10" db="EMBL/GenBank/DDBJ databases">
        <authorList>
            <person name="de Groot N.N."/>
        </authorList>
    </citation>
    <scope>NUCLEOTIDE SEQUENCE [LARGE SCALE GENOMIC DNA]</scope>
    <source>
        <strain evidence="2 3">DSM 28286</strain>
    </source>
</reference>
<gene>
    <name evidence="2" type="ORF">SAMN05444277_10592</name>
</gene>
<dbReference type="STRING" id="1465490.SAMN05444277_10592"/>
<feature type="chain" id="PRO_5011453700" evidence="1">
    <location>
        <begin position="24"/>
        <end position="515"/>
    </location>
</feature>
<evidence type="ECO:0000313" key="3">
    <source>
        <dbReference type="Proteomes" id="UP000199031"/>
    </source>
</evidence>
<keyword evidence="3" id="KW-1185">Reference proteome</keyword>
<evidence type="ECO:0000313" key="2">
    <source>
        <dbReference type="EMBL" id="SFQ08897.1"/>
    </source>
</evidence>
<protein>
    <submittedName>
        <fullName evidence="2">Uncharacterized protein</fullName>
    </submittedName>
</protein>
<sequence length="515" mass="58131">MKATIKKIVLLKFLLLSFVFAHAQTKVVEFDWGKKDFTENKSKFPFDEPFTFRVIGMKANQKIDVVITDITKNVKDDDTLILKVLDSSIDETGIFSEVVPKYLKPNHYFKVNVNVKETARLKSKTRDSLSEAMSVDEVFVSKIQQIFFASKYPGINIEDFNKLYEDYFSDNNLKNFKIDYKAADEILRDAKEPIGQALKDFSEAAERLSTLDNLVINILNEKKKKIDKSLAKDSSKKTELLQQKNEIEQALNYNSEFFASLYKVENELPYFNLNSGETLSGFLERTDTLKLNAEFEQQLKKIDPSLLKQVNDELSETRKNLKSFNSNTIASIPKVVNEAFLNNTFFTSVLGSNVYDNDTEAGIYTSQTFGYGYSPKTDNGLTYFSFSFFARPVNNSVPLSNVKGWDNLKVRLCANVGLTLEDITTNKNGQISGLGSVFGNKAGLVGLGIRPWAFLKVDANALLYYMKDPNPLITNKKFVASPFFGVSVNLNIVKLLSGQSNSLTTLQKEAKSNNH</sequence>
<dbReference type="Proteomes" id="UP000199031">
    <property type="component" value="Unassembled WGS sequence"/>
</dbReference>
<dbReference type="AlphaFoldDB" id="A0A1I5VNM5"/>
<dbReference type="EMBL" id="FOXQ01000005">
    <property type="protein sequence ID" value="SFQ08897.1"/>
    <property type="molecule type" value="Genomic_DNA"/>
</dbReference>
<keyword evidence="1" id="KW-0732">Signal</keyword>